<gene>
    <name evidence="1" type="ORF">EAI_00175</name>
</gene>
<dbReference type="PANTHER" id="PTHR33053:SF24">
    <property type="entry name" value="TRANSPOSASE DOMAIN-CONTAINING PROTEIN"/>
    <property type="match status" value="1"/>
</dbReference>
<keyword evidence="2" id="KW-1185">Reference proteome</keyword>
<dbReference type="InParanoid" id="E2BHY5"/>
<dbReference type="AlphaFoldDB" id="E2BHY5"/>
<dbReference type="Proteomes" id="UP000008237">
    <property type="component" value="Unassembled WGS sequence"/>
</dbReference>
<proteinExistence type="predicted"/>
<dbReference type="OMA" id="KLYMPCE"/>
<organism evidence="2">
    <name type="scientific">Harpegnathos saltator</name>
    <name type="common">Jerdon's jumping ant</name>
    <dbReference type="NCBI Taxonomy" id="610380"/>
    <lineage>
        <taxon>Eukaryota</taxon>
        <taxon>Metazoa</taxon>
        <taxon>Ecdysozoa</taxon>
        <taxon>Arthropoda</taxon>
        <taxon>Hexapoda</taxon>
        <taxon>Insecta</taxon>
        <taxon>Pterygota</taxon>
        <taxon>Neoptera</taxon>
        <taxon>Endopterygota</taxon>
        <taxon>Hymenoptera</taxon>
        <taxon>Apocrita</taxon>
        <taxon>Aculeata</taxon>
        <taxon>Formicoidea</taxon>
        <taxon>Formicidae</taxon>
        <taxon>Ponerinae</taxon>
        <taxon>Ponerini</taxon>
        <taxon>Harpegnathos</taxon>
    </lineage>
</organism>
<feature type="non-terminal residue" evidence="1">
    <location>
        <position position="1"/>
    </location>
</feature>
<name>E2BHY5_HARSA</name>
<reference evidence="1 2" key="1">
    <citation type="journal article" date="2010" name="Science">
        <title>Genomic comparison of the ants Camponotus floridanus and Harpegnathos saltator.</title>
        <authorList>
            <person name="Bonasio R."/>
            <person name="Zhang G."/>
            <person name="Ye C."/>
            <person name="Mutti N.S."/>
            <person name="Fang X."/>
            <person name="Qin N."/>
            <person name="Donahue G."/>
            <person name="Yang P."/>
            <person name="Li Q."/>
            <person name="Li C."/>
            <person name="Zhang P."/>
            <person name="Huang Z."/>
            <person name="Berger S.L."/>
            <person name="Reinberg D."/>
            <person name="Wang J."/>
            <person name="Liebig J."/>
        </authorList>
    </citation>
    <scope>NUCLEOTIDE SEQUENCE [LARGE SCALE GENOMIC DNA]</scope>
    <source>
        <strain evidence="1 2">R22 G/1</strain>
    </source>
</reference>
<protein>
    <recommendedName>
        <fullName evidence="3">Transposase domain-containing protein</fullName>
    </recommendedName>
</protein>
<evidence type="ECO:0008006" key="3">
    <source>
        <dbReference type="Google" id="ProtNLM"/>
    </source>
</evidence>
<accession>E2BHY5</accession>
<dbReference type="OrthoDB" id="7549170at2759"/>
<feature type="non-terminal residue" evidence="1">
    <location>
        <position position="378"/>
    </location>
</feature>
<evidence type="ECO:0000313" key="2">
    <source>
        <dbReference type="Proteomes" id="UP000008237"/>
    </source>
</evidence>
<sequence length="378" mass="43221">NVDSALNKSIDLKTFLSQWAIEEHISQSSLRSLLQGIKQYTCENCSLNIPFDPRTLLHTPRSSNVEICAGGQYFHFGLRKGILSIIPSLSRNITETKISINVDGLPLSKSSQRQFWPILGSVAESKEVYIIGIYYGTQKPSDNNKFLAKFVDEIKILHEEGIILKNTSVSCTIHSIICDAPAKAFMLQIKGHNGYSSCTKCITEGSYVNGKMCFPETNAQVRTDTDFRLRKDENYHIGHSALLALPNFDLVNNILLDYMHLVCLGVMRKLLYIWLFGDFKVRLQHRKVETISSELENVLKLYMPCEFVHKPRSLALVKLWKATEFRNVLLYTGCVAFKLLRKDLYHHFLVLHAAIRILCCSQFEELIDYAQELLQYFV</sequence>
<dbReference type="EMBL" id="GL448394">
    <property type="protein sequence ID" value="EFN84695.1"/>
    <property type="molecule type" value="Genomic_DNA"/>
</dbReference>
<dbReference type="PANTHER" id="PTHR33053">
    <property type="entry name" value="PROTEIN, PUTATIVE-RELATED"/>
    <property type="match status" value="1"/>
</dbReference>
<evidence type="ECO:0000313" key="1">
    <source>
        <dbReference type="EMBL" id="EFN84695.1"/>
    </source>
</evidence>